<keyword evidence="3" id="KW-1185">Reference proteome</keyword>
<dbReference type="GO" id="GO:0032259">
    <property type="term" value="P:methylation"/>
    <property type="evidence" value="ECO:0007669"/>
    <property type="project" value="UniProtKB-KW"/>
</dbReference>
<dbReference type="InterPro" id="IPR029063">
    <property type="entry name" value="SAM-dependent_MTases_sf"/>
</dbReference>
<evidence type="ECO:0000313" key="2">
    <source>
        <dbReference type="EMBL" id="UQX87557.1"/>
    </source>
</evidence>
<dbReference type="Proteomes" id="UP001056336">
    <property type="component" value="Chromosome"/>
</dbReference>
<reference evidence="2" key="1">
    <citation type="journal article" date="2018" name="Int. J. Syst. Evol. Microbiol.">
        <title>Jatrophihabitans telluris sp. nov., isolated from sediment soil of lava forest wetlands and the emended description of the genus Jatrophihabitans.</title>
        <authorList>
            <person name="Lee K.C."/>
            <person name="Suh M.K."/>
            <person name="Eom M.K."/>
            <person name="Kim K.K."/>
            <person name="Kim J.S."/>
            <person name="Kim D.S."/>
            <person name="Ko S.H."/>
            <person name="Shin Y.K."/>
            <person name="Lee J.S."/>
        </authorList>
    </citation>
    <scope>NUCLEOTIDE SEQUENCE</scope>
    <source>
        <strain evidence="2">N237</strain>
    </source>
</reference>
<dbReference type="Pfam" id="PF13489">
    <property type="entry name" value="Methyltransf_23"/>
    <property type="match status" value="1"/>
</dbReference>
<dbReference type="GO" id="GO:0008168">
    <property type="term" value="F:methyltransferase activity"/>
    <property type="evidence" value="ECO:0007669"/>
    <property type="project" value="UniProtKB-KW"/>
</dbReference>
<sequence length="318" mass="34769">MPLSKYDIEAAQVAEPGTSHSFLVDMVGSNKRVLDVGCDTGYLGEVLGAVGNKVWGFEISEATAAQARTRLVDCAVGDLEQTDLASVFEPGSFDVVIFGDVLEHLRDPLPVLRSTRRLLAAGGSVLLSTPNIAHGDVRLALLHGQFRYNKLGILDETHTRFFTAESLVSFARDAGFEIAELRRTRAELFTTEIGVNESDFPAELVARLRADNEASTYQFVARLVPDDAGVMVTQQALRVDELAAELDRARSELAVQAAELTSLRADRQSLAEQTEQLRTAHDEAVRQRDHLLAEVRELRSAMPATGGLARRLMGRVGR</sequence>
<organism evidence="2 3">
    <name type="scientific">Jatrophihabitans telluris</name>
    <dbReference type="NCBI Taxonomy" id="2038343"/>
    <lineage>
        <taxon>Bacteria</taxon>
        <taxon>Bacillati</taxon>
        <taxon>Actinomycetota</taxon>
        <taxon>Actinomycetes</taxon>
        <taxon>Jatrophihabitantales</taxon>
        <taxon>Jatrophihabitantaceae</taxon>
        <taxon>Jatrophihabitans</taxon>
    </lineage>
</organism>
<dbReference type="EMBL" id="CP097332">
    <property type="protein sequence ID" value="UQX87557.1"/>
    <property type="molecule type" value="Genomic_DNA"/>
</dbReference>
<dbReference type="Gene3D" id="3.40.50.150">
    <property type="entry name" value="Vaccinia Virus protein VP39"/>
    <property type="match status" value="1"/>
</dbReference>
<dbReference type="RefSeq" id="WP_249770193.1">
    <property type="nucleotide sequence ID" value="NZ_CP097332.1"/>
</dbReference>
<feature type="coiled-coil region" evidence="1">
    <location>
        <begin position="232"/>
        <end position="301"/>
    </location>
</feature>
<keyword evidence="1" id="KW-0175">Coiled coil</keyword>
<gene>
    <name evidence="2" type="ORF">M6D93_14785</name>
</gene>
<accession>A0ABY4QWC1</accession>
<dbReference type="CDD" id="cd02440">
    <property type="entry name" value="AdoMet_MTases"/>
    <property type="match status" value="1"/>
</dbReference>
<protein>
    <submittedName>
        <fullName evidence="2">Methyltransferase domain-containing protein</fullName>
    </submittedName>
</protein>
<keyword evidence="2" id="KW-0808">Transferase</keyword>
<dbReference type="SUPFAM" id="SSF53335">
    <property type="entry name" value="S-adenosyl-L-methionine-dependent methyltransferases"/>
    <property type="match status" value="1"/>
</dbReference>
<proteinExistence type="predicted"/>
<evidence type="ECO:0000256" key="1">
    <source>
        <dbReference type="SAM" id="Coils"/>
    </source>
</evidence>
<dbReference type="PANTHER" id="PTHR43861">
    <property type="entry name" value="TRANS-ACONITATE 2-METHYLTRANSFERASE-RELATED"/>
    <property type="match status" value="1"/>
</dbReference>
<keyword evidence="2" id="KW-0489">Methyltransferase</keyword>
<reference evidence="2" key="2">
    <citation type="submission" date="2022-05" db="EMBL/GenBank/DDBJ databases">
        <authorList>
            <person name="Kim J.-S."/>
            <person name="Lee K."/>
            <person name="Suh M."/>
            <person name="Eom M."/>
            <person name="Kim J.-S."/>
            <person name="Kim D.-S."/>
            <person name="Ko S.-H."/>
            <person name="Shin Y."/>
            <person name="Lee J.-S."/>
        </authorList>
    </citation>
    <scope>NUCLEOTIDE SEQUENCE</scope>
    <source>
        <strain evidence="2">N237</strain>
    </source>
</reference>
<evidence type="ECO:0000313" key="3">
    <source>
        <dbReference type="Proteomes" id="UP001056336"/>
    </source>
</evidence>
<name>A0ABY4QWC1_9ACTN</name>